<reference evidence="2" key="1">
    <citation type="journal article" date="2014" name="Int. J. Syst. Evol. Microbiol.">
        <title>Complete genome sequence of Corynebacterium casei LMG S-19264T (=DSM 44701T), isolated from a smear-ripened cheese.</title>
        <authorList>
            <consortium name="US DOE Joint Genome Institute (JGI-PGF)"/>
            <person name="Walter F."/>
            <person name="Albersmeier A."/>
            <person name="Kalinowski J."/>
            <person name="Ruckert C."/>
        </authorList>
    </citation>
    <scope>NUCLEOTIDE SEQUENCE</scope>
    <source>
        <strain evidence="2">CGMCC 4.7272</strain>
    </source>
</reference>
<evidence type="ECO:0008006" key="4">
    <source>
        <dbReference type="Google" id="ProtNLM"/>
    </source>
</evidence>
<accession>A0A917NV76</accession>
<comment type="caution">
    <text evidence="2">The sequence shown here is derived from an EMBL/GenBank/DDBJ whole genome shotgun (WGS) entry which is preliminary data.</text>
</comment>
<reference evidence="2" key="2">
    <citation type="submission" date="2020-09" db="EMBL/GenBank/DDBJ databases">
        <authorList>
            <person name="Sun Q."/>
            <person name="Zhou Y."/>
        </authorList>
    </citation>
    <scope>NUCLEOTIDE SEQUENCE</scope>
    <source>
        <strain evidence="2">CGMCC 4.7272</strain>
    </source>
</reference>
<dbReference type="EMBL" id="BMMU01000006">
    <property type="protein sequence ID" value="GGJ28075.1"/>
    <property type="molecule type" value="Genomic_DNA"/>
</dbReference>
<gene>
    <name evidence="2" type="ORF">GCM10012282_25850</name>
</gene>
<feature type="compositionally biased region" description="Basic and acidic residues" evidence="1">
    <location>
        <begin position="63"/>
        <end position="75"/>
    </location>
</feature>
<feature type="region of interest" description="Disordered" evidence="1">
    <location>
        <begin position="464"/>
        <end position="483"/>
    </location>
</feature>
<sequence>MPRQLNERQLQVLRWVGQGCPEGIWRGEAHKLSCQALQSRGLVKVSKGKGKWSATLTTAGQHFLDHGSHPPDKSRATGTAPVRKAATQPTVASGGKKSGHQVATPPSPQPSSPNSGSRKGKKTVTEQLLEELAEAGGRIVKREANARETEKWPIRVAAARRSRKIPKTKELHGGWCRDGYEIRLVDTPAWRLATLTPVPVPARLVQPHPVVKSLQGLSHPMGLTKCVQKRAFRLIHALLTATQKAGHTAAIGNANAAPLPHRRRSGPPHFTITAQGQTCELRVLQEQDRVEHVPTQKEIADAQKHSWVSIPRHDYSPADRLRICVSGGLHHRAGEWADTAARPLEDQLAEIVQEIGLRGQAAERKRLADLEAAQQKRLRWEAAKRQAMTEYAEAYRVRHLEAQHAAWQRTAGLVEYVDALRLHAESVPPGPAKEEAEAWIAWTESHVQRLNPLNGSPLLPEIPEPRTEDLQPFMHGWSPYGPT</sequence>
<evidence type="ECO:0000313" key="3">
    <source>
        <dbReference type="Proteomes" id="UP000625682"/>
    </source>
</evidence>
<organism evidence="2 3">
    <name type="scientific">Streptomyces lacrimifluminis</name>
    <dbReference type="NCBI Taxonomy" id="1500077"/>
    <lineage>
        <taxon>Bacteria</taxon>
        <taxon>Bacillati</taxon>
        <taxon>Actinomycetota</taxon>
        <taxon>Actinomycetes</taxon>
        <taxon>Kitasatosporales</taxon>
        <taxon>Streptomycetaceae</taxon>
        <taxon>Streptomyces</taxon>
    </lineage>
</organism>
<dbReference type="Proteomes" id="UP000625682">
    <property type="component" value="Unassembled WGS sequence"/>
</dbReference>
<protein>
    <recommendedName>
        <fullName evidence="4">PE-PGRS family protein</fullName>
    </recommendedName>
</protein>
<evidence type="ECO:0000256" key="1">
    <source>
        <dbReference type="SAM" id="MobiDB-lite"/>
    </source>
</evidence>
<dbReference type="AlphaFoldDB" id="A0A917NV76"/>
<keyword evidence="3" id="KW-1185">Reference proteome</keyword>
<evidence type="ECO:0000313" key="2">
    <source>
        <dbReference type="EMBL" id="GGJ28075.1"/>
    </source>
</evidence>
<name>A0A917NV76_9ACTN</name>
<feature type="region of interest" description="Disordered" evidence="1">
    <location>
        <begin position="62"/>
        <end position="123"/>
    </location>
</feature>
<proteinExistence type="predicted"/>